<dbReference type="GO" id="GO:0016831">
    <property type="term" value="F:carboxy-lyase activity"/>
    <property type="evidence" value="ECO:0007669"/>
    <property type="project" value="UniProtKB-KW"/>
</dbReference>
<name>A0A6V8H9K0_TALPI</name>
<feature type="domain" description="Amidohydrolase-related" evidence="5">
    <location>
        <begin position="93"/>
        <end position="354"/>
    </location>
</feature>
<comment type="similarity">
    <text evidence="3">Belongs to the metallo-dependent hydrolases superfamily.</text>
</comment>
<reference evidence="7" key="1">
    <citation type="journal article" date="2015" name="Genome Announc.">
        <title>Draft genome sequence of Talaromyces cellulolyticus strain Y-94, a source of lignocellulosic biomass-degrading enzymes.</title>
        <authorList>
            <person name="Fujii T."/>
            <person name="Koike H."/>
            <person name="Sawayama S."/>
            <person name="Yano S."/>
            <person name="Inoue H."/>
        </authorList>
    </citation>
    <scope>NUCLEOTIDE SEQUENCE [LARGE SCALE GENOMIC DNA]</scope>
    <source>
        <strain evidence="7">Y-94</strain>
    </source>
</reference>
<comment type="caution">
    <text evidence="6">The sequence shown here is derived from an EMBL/GenBank/DDBJ whole genome shotgun (WGS) entry which is preliminary data.</text>
</comment>
<gene>
    <name evidence="6" type="ORF">TCE0_033r07901</name>
</gene>
<dbReference type="PANTHER" id="PTHR21240">
    <property type="entry name" value="2-AMINO-3-CARBOXYLMUCONATE-6-SEMIALDEHYDE DECARBOXYLASE"/>
    <property type="match status" value="1"/>
</dbReference>
<dbReference type="Pfam" id="PF04909">
    <property type="entry name" value="Amidohydro_2"/>
    <property type="match status" value="1"/>
</dbReference>
<dbReference type="SUPFAM" id="SSF51556">
    <property type="entry name" value="Metallo-dependent hydrolases"/>
    <property type="match status" value="1"/>
</dbReference>
<dbReference type="EMBL" id="DF933829">
    <property type="protein sequence ID" value="GAM37736.1"/>
    <property type="molecule type" value="Genomic_DNA"/>
</dbReference>
<evidence type="ECO:0000313" key="6">
    <source>
        <dbReference type="EMBL" id="GAM37736.1"/>
    </source>
</evidence>
<dbReference type="GO" id="GO:0019748">
    <property type="term" value="P:secondary metabolic process"/>
    <property type="evidence" value="ECO:0007669"/>
    <property type="project" value="TreeGrafter"/>
</dbReference>
<accession>A0A6V8H9K0</accession>
<evidence type="ECO:0000256" key="4">
    <source>
        <dbReference type="SAM" id="MobiDB-lite"/>
    </source>
</evidence>
<organism evidence="6 7">
    <name type="scientific">Talaromyces pinophilus</name>
    <name type="common">Penicillium pinophilum</name>
    <dbReference type="NCBI Taxonomy" id="128442"/>
    <lineage>
        <taxon>Eukaryota</taxon>
        <taxon>Fungi</taxon>
        <taxon>Dikarya</taxon>
        <taxon>Ascomycota</taxon>
        <taxon>Pezizomycotina</taxon>
        <taxon>Eurotiomycetes</taxon>
        <taxon>Eurotiomycetidae</taxon>
        <taxon>Eurotiales</taxon>
        <taxon>Trichocomaceae</taxon>
        <taxon>Talaromyces</taxon>
        <taxon>Talaromyces sect. Talaromyces</taxon>
    </lineage>
</organism>
<dbReference type="AlphaFoldDB" id="A0A6V8H9K0"/>
<dbReference type="Gene3D" id="3.20.20.140">
    <property type="entry name" value="Metal-dependent hydrolases"/>
    <property type="match status" value="1"/>
</dbReference>
<proteinExistence type="inferred from homology"/>
<keyword evidence="7" id="KW-1185">Reference proteome</keyword>
<evidence type="ECO:0000259" key="5">
    <source>
        <dbReference type="Pfam" id="PF04909"/>
    </source>
</evidence>
<dbReference type="InterPro" id="IPR032466">
    <property type="entry name" value="Metal_Hydrolase"/>
</dbReference>
<evidence type="ECO:0000313" key="7">
    <source>
        <dbReference type="Proteomes" id="UP000053095"/>
    </source>
</evidence>
<feature type="region of interest" description="Disordered" evidence="4">
    <location>
        <begin position="1"/>
        <end position="23"/>
    </location>
</feature>
<dbReference type="GO" id="GO:0005829">
    <property type="term" value="C:cytosol"/>
    <property type="evidence" value="ECO:0007669"/>
    <property type="project" value="TreeGrafter"/>
</dbReference>
<protein>
    <recommendedName>
        <fullName evidence="5">Amidohydrolase-related domain-containing protein</fullName>
    </recommendedName>
</protein>
<dbReference type="InterPro" id="IPR032465">
    <property type="entry name" value="ACMSD"/>
</dbReference>
<dbReference type="GO" id="GO:0016787">
    <property type="term" value="F:hydrolase activity"/>
    <property type="evidence" value="ECO:0007669"/>
    <property type="project" value="InterPro"/>
</dbReference>
<keyword evidence="1 3" id="KW-0210">Decarboxylase</keyword>
<dbReference type="InterPro" id="IPR006680">
    <property type="entry name" value="Amidohydro-rel"/>
</dbReference>
<dbReference type="PANTHER" id="PTHR21240:SF30">
    <property type="entry name" value="AMIDOHYDROLASE-RELATED DOMAIN-CONTAINING PROTEIN-RELATED"/>
    <property type="match status" value="1"/>
</dbReference>
<dbReference type="Proteomes" id="UP000053095">
    <property type="component" value="Unassembled WGS sequence"/>
</dbReference>
<sequence length="361" mass="40954">MTSTGESTLALEGRPEHLFTSTKSSRRAAKLITLEEHAVSPFPTPGPSSTFSLFSNDFLVGLKDRLGNSELRVQIMDANNIGAQIISLNQPTAQAFVNLEDSKEFCKKANQFVYENYCVKYPGRFFGFATLPTQNGAAAAAELERCVREYGFVGAMINGFTATDDLEKGLYLDHPQFDALWEVAERLEKPIFIHPRVPLASNIRVLQDMPILHGAPYGFARETVEHVLRIMYTGVFDRFPKLRICLGHMGEGLSWILPRTDTTFRMYTPDARGPKKKSFQHYFQNNIVCNTSGMPRTSTLLNLLAETRLSNIMFSVDYPYESIAEMREWFENVPIADETWKDIGYRNAIRLFKLPLDYDSE</sequence>
<keyword evidence="2 3" id="KW-0456">Lyase</keyword>
<evidence type="ECO:0000256" key="1">
    <source>
        <dbReference type="ARBA" id="ARBA00022793"/>
    </source>
</evidence>
<evidence type="ECO:0000256" key="3">
    <source>
        <dbReference type="RuleBase" id="RU366045"/>
    </source>
</evidence>
<evidence type="ECO:0000256" key="2">
    <source>
        <dbReference type="ARBA" id="ARBA00023239"/>
    </source>
</evidence>